<gene>
    <name evidence="2" type="ORF">I2H31_10105</name>
</gene>
<name>A0ABS0I3D0_9BACT</name>
<dbReference type="EMBL" id="JADQDM010000004">
    <property type="protein sequence ID" value="MBF9221457.1"/>
    <property type="molecule type" value="Genomic_DNA"/>
</dbReference>
<dbReference type="Proteomes" id="UP000618931">
    <property type="component" value="Unassembled WGS sequence"/>
</dbReference>
<accession>A0ABS0I3D0</accession>
<reference evidence="2 3" key="1">
    <citation type="submission" date="2020-11" db="EMBL/GenBank/DDBJ databases">
        <authorList>
            <person name="Kim M.K."/>
        </authorList>
    </citation>
    <scope>NUCLEOTIDE SEQUENCE [LARGE SCALE GENOMIC DNA]</scope>
    <source>
        <strain evidence="2 3">BT662</strain>
    </source>
</reference>
<sequence>MPAPASAAPPPSSWEAPWPTCSTSSTKTRRCSITRPSKRPPSSKPPSPNGRQKHAQATLLTAELLLERAANAATTHAAALGADFDAARYTGFPAAFLAGRKGTGEGDQQTAKARAAVQHHRDDLTHRITDAVKLVAAQFPRDEARAAAYFPVGLLQAPEAAAPATKAA</sequence>
<evidence type="ECO:0000313" key="2">
    <source>
        <dbReference type="EMBL" id="MBF9221457.1"/>
    </source>
</evidence>
<feature type="compositionally biased region" description="Low complexity" evidence="1">
    <location>
        <begin position="13"/>
        <end position="26"/>
    </location>
</feature>
<organism evidence="2 3">
    <name type="scientific">Hymenobacter ruricola</name>
    <dbReference type="NCBI Taxonomy" id="2791023"/>
    <lineage>
        <taxon>Bacteria</taxon>
        <taxon>Pseudomonadati</taxon>
        <taxon>Bacteroidota</taxon>
        <taxon>Cytophagia</taxon>
        <taxon>Cytophagales</taxon>
        <taxon>Hymenobacteraceae</taxon>
        <taxon>Hymenobacter</taxon>
    </lineage>
</organism>
<feature type="compositionally biased region" description="Basic residues" evidence="1">
    <location>
        <begin position="27"/>
        <end position="38"/>
    </location>
</feature>
<comment type="caution">
    <text evidence="2">The sequence shown here is derived from an EMBL/GenBank/DDBJ whole genome shotgun (WGS) entry which is preliminary data.</text>
</comment>
<feature type="compositionally biased region" description="Pro residues" evidence="1">
    <location>
        <begin position="1"/>
        <end position="12"/>
    </location>
</feature>
<feature type="region of interest" description="Disordered" evidence="1">
    <location>
        <begin position="1"/>
        <end position="55"/>
    </location>
</feature>
<evidence type="ECO:0000313" key="3">
    <source>
        <dbReference type="Proteomes" id="UP000618931"/>
    </source>
</evidence>
<dbReference type="RefSeq" id="WP_196292922.1">
    <property type="nucleotide sequence ID" value="NZ_JADQDM010000004.1"/>
</dbReference>
<keyword evidence="3" id="KW-1185">Reference proteome</keyword>
<protein>
    <submittedName>
        <fullName evidence="2">Uncharacterized protein</fullName>
    </submittedName>
</protein>
<evidence type="ECO:0000256" key="1">
    <source>
        <dbReference type="SAM" id="MobiDB-lite"/>
    </source>
</evidence>
<proteinExistence type="predicted"/>